<evidence type="ECO:0000313" key="2">
    <source>
        <dbReference type="EMBL" id="GIY16741.1"/>
    </source>
</evidence>
<dbReference type="Proteomes" id="UP001054837">
    <property type="component" value="Unassembled WGS sequence"/>
</dbReference>
<feature type="compositionally biased region" description="Polar residues" evidence="1">
    <location>
        <begin position="62"/>
        <end position="78"/>
    </location>
</feature>
<comment type="caution">
    <text evidence="2">The sequence shown here is derived from an EMBL/GenBank/DDBJ whole genome shotgun (WGS) entry which is preliminary data.</text>
</comment>
<keyword evidence="3" id="KW-1185">Reference proteome</keyword>
<evidence type="ECO:0000256" key="1">
    <source>
        <dbReference type="SAM" id="MobiDB-lite"/>
    </source>
</evidence>
<accession>A0AAV4R6V7</accession>
<protein>
    <submittedName>
        <fullName evidence="2">Uncharacterized protein</fullName>
    </submittedName>
</protein>
<dbReference type="AlphaFoldDB" id="A0AAV4R6V7"/>
<gene>
    <name evidence="2" type="ORF">CDAR_427071</name>
</gene>
<organism evidence="2 3">
    <name type="scientific">Caerostris darwini</name>
    <dbReference type="NCBI Taxonomy" id="1538125"/>
    <lineage>
        <taxon>Eukaryota</taxon>
        <taxon>Metazoa</taxon>
        <taxon>Ecdysozoa</taxon>
        <taxon>Arthropoda</taxon>
        <taxon>Chelicerata</taxon>
        <taxon>Arachnida</taxon>
        <taxon>Araneae</taxon>
        <taxon>Araneomorphae</taxon>
        <taxon>Entelegynae</taxon>
        <taxon>Araneoidea</taxon>
        <taxon>Araneidae</taxon>
        <taxon>Caerostris</taxon>
    </lineage>
</organism>
<evidence type="ECO:0000313" key="3">
    <source>
        <dbReference type="Proteomes" id="UP001054837"/>
    </source>
</evidence>
<feature type="region of interest" description="Disordered" evidence="1">
    <location>
        <begin position="62"/>
        <end position="100"/>
    </location>
</feature>
<reference evidence="2 3" key="1">
    <citation type="submission" date="2021-06" db="EMBL/GenBank/DDBJ databases">
        <title>Caerostris darwini draft genome.</title>
        <authorList>
            <person name="Kono N."/>
            <person name="Arakawa K."/>
        </authorList>
    </citation>
    <scope>NUCLEOTIDE SEQUENCE [LARGE SCALE GENOMIC DNA]</scope>
</reference>
<sequence>MQDSLTVLIINKEELNGLNIANSMFVHRSKNRILFLIEFTYAEYNYINSALCQGVISRTKPPNSNTLPELNGLSFNNQIPPPPKYVLDHPDTTPSDTIVF</sequence>
<dbReference type="EMBL" id="BPLQ01005719">
    <property type="protein sequence ID" value="GIY16741.1"/>
    <property type="molecule type" value="Genomic_DNA"/>
</dbReference>
<proteinExistence type="predicted"/>
<name>A0AAV4R6V7_9ARAC</name>